<evidence type="ECO:0000313" key="1">
    <source>
        <dbReference type="EMBL" id="EAY22788.1"/>
    </source>
</evidence>
<name>A2DAE0_TRIV3</name>
<dbReference type="EMBL" id="DS113182">
    <property type="protein sequence ID" value="EAY22788.1"/>
    <property type="molecule type" value="Genomic_DNA"/>
</dbReference>
<dbReference type="RefSeq" id="XP_001583774.1">
    <property type="nucleotide sequence ID" value="XM_001583724.1"/>
</dbReference>
<reference evidence="1" key="2">
    <citation type="journal article" date="2007" name="Science">
        <title>Draft genome sequence of the sexually transmitted pathogen Trichomonas vaginalis.</title>
        <authorList>
            <person name="Carlton J.M."/>
            <person name="Hirt R.P."/>
            <person name="Silva J.C."/>
            <person name="Delcher A.L."/>
            <person name="Schatz M."/>
            <person name="Zhao Q."/>
            <person name="Wortman J.R."/>
            <person name="Bidwell S.L."/>
            <person name="Alsmark U.C.M."/>
            <person name="Besteiro S."/>
            <person name="Sicheritz-Ponten T."/>
            <person name="Noel C.J."/>
            <person name="Dacks J.B."/>
            <person name="Foster P.G."/>
            <person name="Simillion C."/>
            <person name="Van de Peer Y."/>
            <person name="Miranda-Saavedra D."/>
            <person name="Barton G.J."/>
            <person name="Westrop G.D."/>
            <person name="Mueller S."/>
            <person name="Dessi D."/>
            <person name="Fiori P.L."/>
            <person name="Ren Q."/>
            <person name="Paulsen I."/>
            <person name="Zhang H."/>
            <person name="Bastida-Corcuera F.D."/>
            <person name="Simoes-Barbosa A."/>
            <person name="Brown M.T."/>
            <person name="Hayes R.D."/>
            <person name="Mukherjee M."/>
            <person name="Okumura C.Y."/>
            <person name="Schneider R."/>
            <person name="Smith A.J."/>
            <person name="Vanacova S."/>
            <person name="Villalvazo M."/>
            <person name="Haas B.J."/>
            <person name="Pertea M."/>
            <person name="Feldblyum T.V."/>
            <person name="Utterback T.R."/>
            <person name="Shu C.L."/>
            <person name="Osoegawa K."/>
            <person name="de Jong P.J."/>
            <person name="Hrdy I."/>
            <person name="Horvathova L."/>
            <person name="Zubacova Z."/>
            <person name="Dolezal P."/>
            <person name="Malik S.B."/>
            <person name="Logsdon J.M. Jr."/>
            <person name="Henze K."/>
            <person name="Gupta A."/>
            <person name="Wang C.C."/>
            <person name="Dunne R.L."/>
            <person name="Upcroft J.A."/>
            <person name="Upcroft P."/>
            <person name="White O."/>
            <person name="Salzberg S.L."/>
            <person name="Tang P."/>
            <person name="Chiu C.-H."/>
            <person name="Lee Y.-S."/>
            <person name="Embley T.M."/>
            <person name="Coombs G.H."/>
            <person name="Mottram J.C."/>
            <person name="Tachezy J."/>
            <person name="Fraser-Liggett C.M."/>
            <person name="Johnson P.J."/>
        </authorList>
    </citation>
    <scope>NUCLEOTIDE SEQUENCE [LARGE SCALE GENOMIC DNA]</scope>
    <source>
        <strain evidence="1">G3</strain>
    </source>
</reference>
<proteinExistence type="predicted"/>
<dbReference type="InParanoid" id="A2DAE0"/>
<dbReference type="Proteomes" id="UP000001542">
    <property type="component" value="Unassembled WGS sequence"/>
</dbReference>
<accession>A2DAE0</accession>
<gene>
    <name evidence="1" type="ORF">TVAG_477170</name>
</gene>
<dbReference type="VEuPathDB" id="TrichDB:TVAGG3_0267320"/>
<organism evidence="1 2">
    <name type="scientific">Trichomonas vaginalis (strain ATCC PRA-98 / G3)</name>
    <dbReference type="NCBI Taxonomy" id="412133"/>
    <lineage>
        <taxon>Eukaryota</taxon>
        <taxon>Metamonada</taxon>
        <taxon>Parabasalia</taxon>
        <taxon>Trichomonadida</taxon>
        <taxon>Trichomonadidae</taxon>
        <taxon>Trichomonas</taxon>
    </lineage>
</organism>
<evidence type="ECO:0000313" key="2">
    <source>
        <dbReference type="Proteomes" id="UP000001542"/>
    </source>
</evidence>
<dbReference type="AlphaFoldDB" id="A2DAE0"/>
<dbReference type="KEGG" id="tva:5468346"/>
<keyword evidence="2" id="KW-1185">Reference proteome</keyword>
<dbReference type="VEuPathDB" id="TrichDB:TVAG_477170"/>
<reference evidence="1" key="1">
    <citation type="submission" date="2006-10" db="EMBL/GenBank/DDBJ databases">
        <authorList>
            <person name="Amadeo P."/>
            <person name="Zhao Q."/>
            <person name="Wortman J."/>
            <person name="Fraser-Liggett C."/>
            <person name="Carlton J."/>
        </authorList>
    </citation>
    <scope>NUCLEOTIDE SEQUENCE</scope>
    <source>
        <strain evidence="1">G3</strain>
    </source>
</reference>
<sequence length="426" mass="49419">MSFPDSYQCPITNCMHKVVYQEQNKEAFLNYVNEEIKDTQKKNTNKYFAIHTDRSLKTFGFNDLFVIEIAQCFRDFPNLQYYKIDTNVEQYVNLEDGFIIFQPDHDVKSAIKKLIKTQGIHIIFYDLMHEYPVLASNDIRIYMTSSKLIDTIIRNGKTSYSFKYSLEKAVLSINFKCMENIGAIKNLPDVDFPKLIFECQNKSEEEVIDTYRELLPYYSSRAALVALSIFPVIQSFTTLSNINNTNQKVINRILYEESQAKYGSVLVKQLTIAHSLLNNIEKHPHASWLFIENLLVQIDDIPKIKSDFKYLPDLQELRTFCLKKLGVMKDDGLPPPESQSFTTSSPFSTKMAKFKITGELHDLLRSQYQELVSEREGKTVEFEDVIESFENPLLMTCLESISEIPTKSIRDEQYQKVFEAIINSSN</sequence>
<protein>
    <submittedName>
        <fullName evidence="1">Uncharacterized protein</fullName>
    </submittedName>
</protein>